<dbReference type="Pfam" id="PF04043">
    <property type="entry name" value="PMEI"/>
    <property type="match status" value="1"/>
</dbReference>
<dbReference type="CDD" id="cd15797">
    <property type="entry name" value="PMEI"/>
    <property type="match status" value="1"/>
</dbReference>
<comment type="similarity">
    <text evidence="3">Belongs to the PMEI family.</text>
</comment>
<evidence type="ECO:0000256" key="1">
    <source>
        <dbReference type="ARBA" id="ARBA00022729"/>
    </source>
</evidence>
<accession>A0A834WDN7</accession>
<feature type="domain" description="Pectinesterase inhibitor" evidence="4">
    <location>
        <begin position="173"/>
        <end position="314"/>
    </location>
</feature>
<dbReference type="PANTHER" id="PTHR36710:SF4">
    <property type="entry name" value="PLANT INVERTASE_PECTIN METHYLESTERASE INHIBITOR SUPERFAMILY PROTEIN"/>
    <property type="match status" value="1"/>
</dbReference>
<dbReference type="GO" id="GO:0046910">
    <property type="term" value="F:pectinesterase inhibitor activity"/>
    <property type="evidence" value="ECO:0007669"/>
    <property type="project" value="InterPro"/>
</dbReference>
<dbReference type="SUPFAM" id="SSF101148">
    <property type="entry name" value="Plant invertase/pectin methylesterase inhibitor"/>
    <property type="match status" value="1"/>
</dbReference>
<dbReference type="InterPro" id="IPR034086">
    <property type="entry name" value="PMEI_plant"/>
</dbReference>
<keyword evidence="2" id="KW-1015">Disulfide bond</keyword>
<keyword evidence="1" id="KW-0732">Signal</keyword>
<dbReference type="InterPro" id="IPR035513">
    <property type="entry name" value="Invertase/methylesterase_inhib"/>
</dbReference>
<comment type="caution">
    <text evidence="5">The sequence shown here is derived from an EMBL/GenBank/DDBJ whole genome shotgun (WGS) entry which is preliminary data.</text>
</comment>
<dbReference type="Proteomes" id="UP000634136">
    <property type="component" value="Unassembled WGS sequence"/>
</dbReference>
<sequence>MQNPSLTKGLEWDGKVVPRKGNVGALRRAMVGQGQFRRDILLELEGEDRSLARIQCRTESPEEATIVILLERFVIWDYLTSTWVGGRLIDLVHRVLRKLGTPVPGLVIPWLWITFEVPTSLAVVAMTPMLVAMPMTLAAMAAAHKYYAKPSMTISSLLVAVFLCHYPLSSYSTETVPIQEICSKHTDPSFCFNVLAPKAGLDLATLEEYTIMLAKSNAFDTITSVNSLIGNTSDPQLKQHYVSCSMDYNLVLEKLADASEALSSEDYNGVSSNANGVISDITFCDSNPPGLDDPSSLPKYNKDLEGIGLIIVIIANFLAHNY</sequence>
<protein>
    <submittedName>
        <fullName evidence="5">Pectinesterase inhibitor-like</fullName>
    </submittedName>
</protein>
<dbReference type="InterPro" id="IPR006501">
    <property type="entry name" value="Pectinesterase_inhib_dom"/>
</dbReference>
<dbReference type="PANTHER" id="PTHR36710">
    <property type="entry name" value="PECTINESTERASE INHIBITOR-LIKE"/>
    <property type="match status" value="1"/>
</dbReference>
<organism evidence="5 6">
    <name type="scientific">Senna tora</name>
    <dbReference type="NCBI Taxonomy" id="362788"/>
    <lineage>
        <taxon>Eukaryota</taxon>
        <taxon>Viridiplantae</taxon>
        <taxon>Streptophyta</taxon>
        <taxon>Embryophyta</taxon>
        <taxon>Tracheophyta</taxon>
        <taxon>Spermatophyta</taxon>
        <taxon>Magnoliopsida</taxon>
        <taxon>eudicotyledons</taxon>
        <taxon>Gunneridae</taxon>
        <taxon>Pentapetalae</taxon>
        <taxon>rosids</taxon>
        <taxon>fabids</taxon>
        <taxon>Fabales</taxon>
        <taxon>Fabaceae</taxon>
        <taxon>Caesalpinioideae</taxon>
        <taxon>Cassia clade</taxon>
        <taxon>Senna</taxon>
    </lineage>
</organism>
<name>A0A834WDN7_9FABA</name>
<keyword evidence="6" id="KW-1185">Reference proteome</keyword>
<evidence type="ECO:0000256" key="2">
    <source>
        <dbReference type="ARBA" id="ARBA00023157"/>
    </source>
</evidence>
<dbReference type="Gene3D" id="1.20.140.40">
    <property type="entry name" value="Invertase/pectin methylesterase inhibitor family protein"/>
    <property type="match status" value="1"/>
</dbReference>
<dbReference type="EMBL" id="JAAIUW010000009">
    <property type="protein sequence ID" value="KAF7815406.1"/>
    <property type="molecule type" value="Genomic_DNA"/>
</dbReference>
<dbReference type="SMART" id="SM00856">
    <property type="entry name" value="PMEI"/>
    <property type="match status" value="1"/>
</dbReference>
<proteinExistence type="inferred from homology"/>
<evidence type="ECO:0000256" key="3">
    <source>
        <dbReference type="ARBA" id="ARBA00038471"/>
    </source>
</evidence>
<gene>
    <name evidence="5" type="ORF">G2W53_029375</name>
</gene>
<evidence type="ECO:0000313" key="5">
    <source>
        <dbReference type="EMBL" id="KAF7815406.1"/>
    </source>
</evidence>
<evidence type="ECO:0000313" key="6">
    <source>
        <dbReference type="Proteomes" id="UP000634136"/>
    </source>
</evidence>
<dbReference type="InterPro" id="IPR052421">
    <property type="entry name" value="PCW_Enzyme_Inhibitor"/>
</dbReference>
<reference evidence="5" key="1">
    <citation type="submission" date="2020-09" db="EMBL/GenBank/DDBJ databases">
        <title>Genome-Enabled Discovery of Anthraquinone Biosynthesis in Senna tora.</title>
        <authorList>
            <person name="Kang S.-H."/>
            <person name="Pandey R.P."/>
            <person name="Lee C.-M."/>
            <person name="Sim J.-S."/>
            <person name="Jeong J.-T."/>
            <person name="Choi B.-S."/>
            <person name="Jung M."/>
            <person name="Ginzburg D."/>
            <person name="Zhao K."/>
            <person name="Won S.Y."/>
            <person name="Oh T.-J."/>
            <person name="Yu Y."/>
            <person name="Kim N.-H."/>
            <person name="Lee O.R."/>
            <person name="Lee T.-H."/>
            <person name="Bashyal P."/>
            <person name="Kim T.-S."/>
            <person name="Lee W.-H."/>
            <person name="Kawkins C."/>
            <person name="Kim C.-K."/>
            <person name="Kim J.S."/>
            <person name="Ahn B.O."/>
            <person name="Rhee S.Y."/>
            <person name="Sohng J.K."/>
        </authorList>
    </citation>
    <scope>NUCLEOTIDE SEQUENCE</scope>
    <source>
        <tissue evidence="5">Leaf</tissue>
    </source>
</reference>
<dbReference type="NCBIfam" id="TIGR01614">
    <property type="entry name" value="PME_inhib"/>
    <property type="match status" value="1"/>
</dbReference>
<dbReference type="OrthoDB" id="764172at2759"/>
<evidence type="ECO:0000259" key="4">
    <source>
        <dbReference type="SMART" id="SM00856"/>
    </source>
</evidence>
<dbReference type="AlphaFoldDB" id="A0A834WDN7"/>